<protein>
    <submittedName>
        <fullName evidence="1">Uncharacterized protein</fullName>
    </submittedName>
</protein>
<evidence type="ECO:0000313" key="2">
    <source>
        <dbReference type="Proteomes" id="UP000240322"/>
    </source>
</evidence>
<dbReference type="Proteomes" id="UP000240322">
    <property type="component" value="Unassembled WGS sequence"/>
</dbReference>
<name>A0A2R6AWX4_9ARCH</name>
<reference evidence="1 2" key="1">
    <citation type="submission" date="2017-04" db="EMBL/GenBank/DDBJ databases">
        <title>Novel microbial lineages endemic to geothermal iron-oxide mats fill important gaps in the evolutionary history of Archaea.</title>
        <authorList>
            <person name="Jay Z.J."/>
            <person name="Beam J.P."/>
            <person name="Dlakic M."/>
            <person name="Rusch D.B."/>
            <person name="Kozubal M.A."/>
            <person name="Inskeep W.P."/>
        </authorList>
    </citation>
    <scope>NUCLEOTIDE SEQUENCE [LARGE SCALE GENOMIC DNA]</scope>
    <source>
        <strain evidence="1">OSP_D</strain>
    </source>
</reference>
<gene>
    <name evidence="1" type="ORF">B9Q03_05920</name>
</gene>
<sequence>MSEVSEQIVYYKHKTGSSEYYYVTKKGDNYLLCVEVTDNEPVTPTWVVQRHIGKNCLKISEQEAREIIELLKRGKYQEFEENYGDRDWVDCVVR</sequence>
<dbReference type="EMBL" id="NEXE01000046">
    <property type="protein sequence ID" value="PSN90808.1"/>
    <property type="molecule type" value="Genomic_DNA"/>
</dbReference>
<comment type="caution">
    <text evidence="1">The sequence shown here is derived from an EMBL/GenBank/DDBJ whole genome shotgun (WGS) entry which is preliminary data.</text>
</comment>
<organism evidence="1 2">
    <name type="scientific">Candidatus Marsarchaeota G2 archaeon OSP_D</name>
    <dbReference type="NCBI Taxonomy" id="1978157"/>
    <lineage>
        <taxon>Archaea</taxon>
        <taxon>Candidatus Marsarchaeota</taxon>
        <taxon>Candidatus Marsarchaeota group 2</taxon>
    </lineage>
</organism>
<dbReference type="AlphaFoldDB" id="A0A2R6AWX4"/>
<proteinExistence type="predicted"/>
<accession>A0A2R6AWX4</accession>
<evidence type="ECO:0000313" key="1">
    <source>
        <dbReference type="EMBL" id="PSN90808.1"/>
    </source>
</evidence>